<feature type="region of interest" description="Disordered" evidence="1">
    <location>
        <begin position="455"/>
        <end position="493"/>
    </location>
</feature>
<feature type="compositionally biased region" description="Pro residues" evidence="1">
    <location>
        <begin position="21"/>
        <end position="30"/>
    </location>
</feature>
<reference evidence="3" key="1">
    <citation type="submission" date="2020-01" db="EMBL/GenBank/DDBJ databases">
        <title>Draft genome sequence of the Termite Coptotermes fromosanus.</title>
        <authorList>
            <person name="Itakura S."/>
            <person name="Yosikawa Y."/>
            <person name="Umezawa K."/>
        </authorList>
    </citation>
    <scope>NUCLEOTIDE SEQUENCE [LARGE SCALE GENOMIC DNA]</scope>
</reference>
<feature type="compositionally biased region" description="Low complexity" evidence="1">
    <location>
        <begin position="262"/>
        <end position="283"/>
    </location>
</feature>
<dbReference type="Proteomes" id="UP000502823">
    <property type="component" value="Unassembled WGS sequence"/>
</dbReference>
<name>A0A6L2Q7R8_COPFO</name>
<keyword evidence="3" id="KW-1185">Reference proteome</keyword>
<feature type="compositionally biased region" description="Basic residues" evidence="1">
    <location>
        <begin position="152"/>
        <end position="190"/>
    </location>
</feature>
<feature type="compositionally biased region" description="Polar residues" evidence="1">
    <location>
        <begin position="284"/>
        <end position="295"/>
    </location>
</feature>
<dbReference type="InParanoid" id="A0A6L2Q7R8"/>
<comment type="caution">
    <text evidence="2">The sequence shown here is derived from an EMBL/GenBank/DDBJ whole genome shotgun (WGS) entry which is preliminary data.</text>
</comment>
<organism evidence="2 3">
    <name type="scientific">Coptotermes formosanus</name>
    <name type="common">Formosan subterranean termite</name>
    <dbReference type="NCBI Taxonomy" id="36987"/>
    <lineage>
        <taxon>Eukaryota</taxon>
        <taxon>Metazoa</taxon>
        <taxon>Ecdysozoa</taxon>
        <taxon>Arthropoda</taxon>
        <taxon>Hexapoda</taxon>
        <taxon>Insecta</taxon>
        <taxon>Pterygota</taxon>
        <taxon>Neoptera</taxon>
        <taxon>Polyneoptera</taxon>
        <taxon>Dictyoptera</taxon>
        <taxon>Blattodea</taxon>
        <taxon>Blattoidea</taxon>
        <taxon>Termitoidae</taxon>
        <taxon>Rhinotermitidae</taxon>
        <taxon>Coptotermes</taxon>
    </lineage>
</organism>
<proteinExistence type="predicted"/>
<feature type="compositionally biased region" description="Low complexity" evidence="1">
    <location>
        <begin position="468"/>
        <end position="477"/>
    </location>
</feature>
<feature type="region of interest" description="Disordered" evidence="1">
    <location>
        <begin position="96"/>
        <end position="248"/>
    </location>
</feature>
<accession>A0A6L2Q7R8</accession>
<feature type="region of interest" description="Disordered" evidence="1">
    <location>
        <begin position="262"/>
        <end position="321"/>
    </location>
</feature>
<evidence type="ECO:0000313" key="2">
    <source>
        <dbReference type="EMBL" id="GFG40973.1"/>
    </source>
</evidence>
<feature type="compositionally biased region" description="Polar residues" evidence="1">
    <location>
        <begin position="67"/>
        <end position="76"/>
    </location>
</feature>
<dbReference type="AlphaFoldDB" id="A0A6L2Q7R8"/>
<feature type="region of interest" description="Disordered" evidence="1">
    <location>
        <begin position="1"/>
        <end position="76"/>
    </location>
</feature>
<evidence type="ECO:0000256" key="1">
    <source>
        <dbReference type="SAM" id="MobiDB-lite"/>
    </source>
</evidence>
<protein>
    <submittedName>
        <fullName evidence="2">Uncharacterized protein</fullName>
    </submittedName>
</protein>
<evidence type="ECO:0000313" key="3">
    <source>
        <dbReference type="Proteomes" id="UP000502823"/>
    </source>
</evidence>
<feature type="compositionally biased region" description="Low complexity" evidence="1">
    <location>
        <begin position="376"/>
        <end position="387"/>
    </location>
</feature>
<feature type="compositionally biased region" description="Low complexity" evidence="1">
    <location>
        <begin position="225"/>
        <end position="243"/>
    </location>
</feature>
<dbReference type="OrthoDB" id="8195258at2759"/>
<gene>
    <name evidence="2" type="ORF">Cfor_02951</name>
</gene>
<dbReference type="EMBL" id="BLKM01002924">
    <property type="protein sequence ID" value="GFG40973.1"/>
    <property type="molecule type" value="Genomic_DNA"/>
</dbReference>
<feature type="region of interest" description="Disordered" evidence="1">
    <location>
        <begin position="376"/>
        <end position="407"/>
    </location>
</feature>
<feature type="compositionally biased region" description="Basic residues" evidence="1">
    <location>
        <begin position="388"/>
        <end position="397"/>
    </location>
</feature>
<sequence length="493" mass="51763">MTAPDEDYGRRERLLLHHPHQYPPPGPTPPLGAGERYIPAPTPPPGDRYIPTSGERYLPSSGERYHQSSSASDRFLATSSSTERYLSPADRFLPSASSVTSDRYLSPPAPAPSDRFLPPSTPAAGERYLPAPPAATPGGPGDPYMRRDLGYHHHYRLPHPSYHPHHPHHQYHSHYHHQRALPSAPHHRSLNYHPHVVPSPNRNHNRCCPSPSHYGPSADPPFILSSAGSPGNGSAANTPSASGSGSGGTSGVVMLAAVTGSGTAAGTSSSSSASSGTVPSASVNTTREYMTSPSPLLSHRGRTPPCSAVSQRPSVSGNNVASSVSNVPVIEYVGASGGRHVSTPTPPPSAVLPRCGSLSSCDLGIENPLCGSGDAVSSSTGSVSSISHHQHHHHHNHLQQQPPQRRGCSGVLETFDHQGSTVSLCCGNSRRYPVAQQQANAAVSSTGDMTPCVTTAAPSITRPESRQSLAASAATTPSHPPLQHSTPHHSAVW</sequence>